<proteinExistence type="inferred from homology"/>
<gene>
    <name evidence="3" type="ORF">dnl_40180</name>
</gene>
<dbReference type="RefSeq" id="WP_207687685.1">
    <property type="nucleotide sequence ID" value="NZ_CP061799.1"/>
</dbReference>
<evidence type="ECO:0000256" key="2">
    <source>
        <dbReference type="SAM" id="Phobius"/>
    </source>
</evidence>
<dbReference type="Pfam" id="PF01906">
    <property type="entry name" value="YbjQ_1"/>
    <property type="match status" value="1"/>
</dbReference>
<dbReference type="SUPFAM" id="SSF117782">
    <property type="entry name" value="YbjQ-like"/>
    <property type="match status" value="1"/>
</dbReference>
<feature type="transmembrane region" description="Helical" evidence="2">
    <location>
        <begin position="6"/>
        <end position="22"/>
    </location>
</feature>
<dbReference type="Gene3D" id="3.30.110.70">
    <property type="entry name" value="Hypothetical protein apc22750. Chain B"/>
    <property type="match status" value="1"/>
</dbReference>
<evidence type="ECO:0000313" key="3">
    <source>
        <dbReference type="EMBL" id="QTA81675.1"/>
    </source>
</evidence>
<accession>A0A975GHM3</accession>
<organism evidence="3 4">
    <name type="scientific">Desulfonema limicola</name>
    <dbReference type="NCBI Taxonomy" id="45656"/>
    <lineage>
        <taxon>Bacteria</taxon>
        <taxon>Pseudomonadati</taxon>
        <taxon>Thermodesulfobacteriota</taxon>
        <taxon>Desulfobacteria</taxon>
        <taxon>Desulfobacterales</taxon>
        <taxon>Desulfococcaceae</taxon>
        <taxon>Desulfonema</taxon>
    </lineage>
</organism>
<evidence type="ECO:0000256" key="1">
    <source>
        <dbReference type="ARBA" id="ARBA00010751"/>
    </source>
</evidence>
<keyword evidence="2" id="KW-0812">Transmembrane</keyword>
<dbReference type="KEGG" id="dli:dnl_40180"/>
<dbReference type="InterPro" id="IPR035439">
    <property type="entry name" value="UPF0145_dom_sf"/>
</dbReference>
<name>A0A975GHM3_9BACT</name>
<keyword evidence="2" id="KW-1133">Transmembrane helix</keyword>
<evidence type="ECO:0000313" key="4">
    <source>
        <dbReference type="Proteomes" id="UP000663720"/>
    </source>
</evidence>
<dbReference type="InterPro" id="IPR002765">
    <property type="entry name" value="UPF0145_YbjQ-like"/>
</dbReference>
<dbReference type="EMBL" id="CP061799">
    <property type="protein sequence ID" value="QTA81675.1"/>
    <property type="molecule type" value="Genomic_DNA"/>
</dbReference>
<protein>
    <submittedName>
        <fullName evidence="3">Heavy-metal-binding domain-containing protein, UPF0145</fullName>
    </submittedName>
</protein>
<keyword evidence="4" id="KW-1185">Reference proteome</keyword>
<comment type="similarity">
    <text evidence="1">Belongs to the UPF0145 family.</text>
</comment>
<reference evidence="3" key="1">
    <citation type="journal article" date="2021" name="Microb. Physiol.">
        <title>Proteogenomic Insights into the Physiology of Marine, Sulfate-Reducing, Filamentous Desulfonema limicola and Desulfonema magnum.</title>
        <authorList>
            <person name="Schnaars V."/>
            <person name="Wohlbrand L."/>
            <person name="Scheve S."/>
            <person name="Hinrichs C."/>
            <person name="Reinhardt R."/>
            <person name="Rabus R."/>
        </authorList>
    </citation>
    <scope>NUCLEOTIDE SEQUENCE</scope>
    <source>
        <strain evidence="3">5ac10</strain>
    </source>
</reference>
<dbReference type="AlphaFoldDB" id="A0A975GHM3"/>
<dbReference type="Proteomes" id="UP000663720">
    <property type="component" value="Chromosome"/>
</dbReference>
<keyword evidence="2" id="KW-0472">Membrane</keyword>
<dbReference type="PANTHER" id="PTHR34068">
    <property type="entry name" value="UPF0145 PROTEIN YBJQ"/>
    <property type="match status" value="1"/>
</dbReference>
<dbReference type="PANTHER" id="PTHR34068:SF2">
    <property type="entry name" value="UPF0145 PROTEIN SCO3412"/>
    <property type="match status" value="1"/>
</dbReference>
<sequence>MESLIILMILIILGYFCGTWFEKKHYKSINEREKAFITMPTITAKTIDINQSDVENSQLVYGSVVISNDYFKQILASLRNIFGGRVKSYESLVDRARREAVLRMKEQAPGNTTIIINVRLETSAIGSNANKKNTIGSIEAMAYGTALTLKI</sequence>